<evidence type="ECO:0000313" key="9">
    <source>
        <dbReference type="Proteomes" id="UP000005699"/>
    </source>
</evidence>
<dbReference type="HOGENOM" id="CLU_005831_2_0_9"/>
<proteinExistence type="predicted"/>
<evidence type="ECO:0000256" key="3">
    <source>
        <dbReference type="ARBA" id="ARBA00022679"/>
    </source>
</evidence>
<evidence type="ECO:0000256" key="4">
    <source>
        <dbReference type="ARBA" id="ARBA00047942"/>
    </source>
</evidence>
<keyword evidence="2" id="KW-0489">Methyltransferase</keyword>
<dbReference type="EMBL" id="AEVB01000010">
    <property type="protein sequence ID" value="EFW89334.1"/>
    <property type="molecule type" value="Genomic_DNA"/>
</dbReference>
<dbReference type="GO" id="GO:0032259">
    <property type="term" value="P:methylation"/>
    <property type="evidence" value="ECO:0007669"/>
    <property type="project" value="UniProtKB-KW"/>
</dbReference>
<name>E8JN67_STREI</name>
<evidence type="ECO:0000259" key="5">
    <source>
        <dbReference type="Pfam" id="PF20464"/>
    </source>
</evidence>
<dbReference type="Gene3D" id="3.40.50.150">
    <property type="entry name" value="Vaccinia Virus protein VP39"/>
    <property type="match status" value="1"/>
</dbReference>
<feature type="domain" description="MmeI-like DNA-methyltransferase" evidence="7">
    <location>
        <begin position="319"/>
        <end position="576"/>
    </location>
</feature>
<dbReference type="PANTHER" id="PTHR33841">
    <property type="entry name" value="DNA METHYLTRANSFERASE YEEA-RELATED"/>
    <property type="match status" value="1"/>
</dbReference>
<dbReference type="InterPro" id="IPR046817">
    <property type="entry name" value="MmeI_N"/>
</dbReference>
<evidence type="ECO:0000259" key="7">
    <source>
        <dbReference type="Pfam" id="PF20473"/>
    </source>
</evidence>
<comment type="catalytic activity">
    <reaction evidence="4">
        <text>a 2'-deoxyadenosine in DNA + S-adenosyl-L-methionine = an N(6)-methyl-2'-deoxyadenosine in DNA + S-adenosyl-L-homocysteine + H(+)</text>
        <dbReference type="Rhea" id="RHEA:15197"/>
        <dbReference type="Rhea" id="RHEA-COMP:12418"/>
        <dbReference type="Rhea" id="RHEA-COMP:12419"/>
        <dbReference type="ChEBI" id="CHEBI:15378"/>
        <dbReference type="ChEBI" id="CHEBI:57856"/>
        <dbReference type="ChEBI" id="CHEBI:59789"/>
        <dbReference type="ChEBI" id="CHEBI:90615"/>
        <dbReference type="ChEBI" id="CHEBI:90616"/>
        <dbReference type="EC" id="2.1.1.72"/>
    </reaction>
</comment>
<feature type="domain" description="MmeI-like helicase spacer" evidence="6">
    <location>
        <begin position="166"/>
        <end position="242"/>
    </location>
</feature>
<dbReference type="AlphaFoldDB" id="E8JN67"/>
<comment type="caution">
    <text evidence="8">The sequence shown here is derived from an EMBL/GenBank/DDBJ whole genome shotgun (WGS) entry which is preliminary data.</text>
</comment>
<gene>
    <name evidence="8" type="ORF">HMPREF0819_0440</name>
</gene>
<dbReference type="EC" id="2.1.1.72" evidence="1"/>
<keyword evidence="3" id="KW-0808">Transferase</keyword>
<dbReference type="InterPro" id="IPR050953">
    <property type="entry name" value="N4_N6_ade-DNA_methylase"/>
</dbReference>
<accession>E8JN67</accession>
<evidence type="ECO:0000256" key="1">
    <source>
        <dbReference type="ARBA" id="ARBA00011900"/>
    </source>
</evidence>
<evidence type="ECO:0000259" key="6">
    <source>
        <dbReference type="Pfam" id="PF20465"/>
    </source>
</evidence>
<dbReference type="SUPFAM" id="SSF53335">
    <property type="entry name" value="S-adenosyl-L-methionine-dependent methyltransferases"/>
    <property type="match status" value="1"/>
</dbReference>
<evidence type="ECO:0000313" key="8">
    <source>
        <dbReference type="EMBL" id="EFW89334.1"/>
    </source>
</evidence>
<protein>
    <recommendedName>
        <fullName evidence="1">site-specific DNA-methyltransferase (adenine-specific)</fullName>
        <ecNumber evidence="1">2.1.1.72</ecNumber>
    </recommendedName>
</protein>
<organism evidence="8 9">
    <name type="scientific">Streptococcus equinus ATCC 9812</name>
    <dbReference type="NCBI Taxonomy" id="525379"/>
    <lineage>
        <taxon>Bacteria</taxon>
        <taxon>Bacillati</taxon>
        <taxon>Bacillota</taxon>
        <taxon>Bacilli</taxon>
        <taxon>Lactobacillales</taxon>
        <taxon>Streptococcaceae</taxon>
        <taxon>Streptococcus</taxon>
    </lineage>
</organism>
<dbReference type="Pfam" id="PF20473">
    <property type="entry name" value="MmeI_Mtase"/>
    <property type="match status" value="1"/>
</dbReference>
<feature type="domain" description="MmeI-like N-terminal" evidence="5">
    <location>
        <begin position="3"/>
        <end position="158"/>
    </location>
</feature>
<dbReference type="InterPro" id="IPR029063">
    <property type="entry name" value="SAM-dependent_MTases_sf"/>
</dbReference>
<dbReference type="InterPro" id="IPR046816">
    <property type="entry name" value="MmeI_Mtase"/>
</dbReference>
<dbReference type="Proteomes" id="UP000005699">
    <property type="component" value="Unassembled WGS sequence"/>
</dbReference>
<dbReference type="InterPro" id="IPR046819">
    <property type="entry name" value="MmeI_hel"/>
</dbReference>
<dbReference type="Pfam" id="PF20465">
    <property type="entry name" value="MmeI_hel"/>
    <property type="match status" value="1"/>
</dbReference>
<dbReference type="GO" id="GO:0009007">
    <property type="term" value="F:site-specific DNA-methyltransferase (adenine-specific) activity"/>
    <property type="evidence" value="ECO:0007669"/>
    <property type="project" value="UniProtKB-EC"/>
</dbReference>
<dbReference type="PANTHER" id="PTHR33841:SF1">
    <property type="entry name" value="DNA METHYLTRANSFERASE A"/>
    <property type="match status" value="1"/>
</dbReference>
<dbReference type="Pfam" id="PF20464">
    <property type="entry name" value="MmeI_N"/>
    <property type="match status" value="1"/>
</dbReference>
<dbReference type="eggNOG" id="COG1002">
    <property type="taxonomic scope" value="Bacteria"/>
</dbReference>
<evidence type="ECO:0000256" key="2">
    <source>
        <dbReference type="ARBA" id="ARBA00022603"/>
    </source>
</evidence>
<sequence length="594" mass="68189">MSITEYEDKIKDIVENGDYSQFIYDFLSIYDKISKATITKLRKGSNNLSKLPGEVHLKNKLYFKETDGKVLQAYSDLEDKISELKSKPRYIIVTDYKQLLAKDTQNSDSLDIKFKELPQYFDFFLAWNGIEKADFEKENPADLKAAERFAKLFDEILKNNENVDRHGLNLFLIRILFCLFAEDTNIFKPNLFTNFLKQFTTEDGSDMNERISELFSFLDDKDRIGEIPAYLKDFPYVNGSLFSEEHVNLNFSSKARDLIIEAGELIGWSKVNPDILGSMLQAVATGDKRSHLGMHYTSVPNIMKVIKPLFLDDLRENFERAKGDEEKLNKLLNRIGNIKFMDPACGSGNFLIITYKELRQLEIDILKELNSMGIATMYVPSVTLGQFYGIEIEDFACDVTRLSLWIAEHQMNVQLHKEIHDAVRPTLPLQKAGAIVCGNALKIDWNEVLPHEKDDEVYLFGNPPYLGSKKQNKYQKLDIEHLLKNVKGHRMLDYISGWFLLASRFINSSPKVQSGFVSTNSITQGEQVGKLWPEIFNYKVDISFAYRSFKWNNNAKSNAGVVVVIIGLKHSSINKKRNYLAIIVIELLKILVHT</sequence>
<reference evidence="8 9" key="1">
    <citation type="submission" date="2010-12" db="EMBL/GenBank/DDBJ databases">
        <authorList>
            <person name="Muzny D."/>
            <person name="Qin X."/>
            <person name="Deng J."/>
            <person name="Jiang H."/>
            <person name="Liu Y."/>
            <person name="Qu J."/>
            <person name="Song X.-Z."/>
            <person name="Zhang L."/>
            <person name="Thornton R."/>
            <person name="Coyle M."/>
            <person name="Francisco L."/>
            <person name="Jackson L."/>
            <person name="Javaid M."/>
            <person name="Korchina V."/>
            <person name="Kovar C."/>
            <person name="Mata R."/>
            <person name="Mathew T."/>
            <person name="Ngo R."/>
            <person name="Nguyen L."/>
            <person name="Nguyen N."/>
            <person name="Okwuonu G."/>
            <person name="Ongeri F."/>
            <person name="Pham C."/>
            <person name="Simmons D."/>
            <person name="Wilczek-Boney K."/>
            <person name="Hale W."/>
            <person name="Jakkamsetti A."/>
            <person name="Pham P."/>
            <person name="Ruth R."/>
            <person name="San Lucas F."/>
            <person name="Warren J."/>
            <person name="Zhang J."/>
            <person name="Zhao Z."/>
            <person name="Zhou C."/>
            <person name="Zhu D."/>
            <person name="Lee S."/>
            <person name="Bess C."/>
            <person name="Blankenburg K."/>
            <person name="Forbes L."/>
            <person name="Fu Q."/>
            <person name="Gubbala S."/>
            <person name="Hirani K."/>
            <person name="Jayaseelan J.C."/>
            <person name="Lara F."/>
            <person name="Munidasa M."/>
            <person name="Palculict T."/>
            <person name="Patil S."/>
            <person name="Pu L.-L."/>
            <person name="Saada N."/>
            <person name="Tang L."/>
            <person name="Weissenberger G."/>
            <person name="Zhu Y."/>
            <person name="Hemphill L."/>
            <person name="Shang Y."/>
            <person name="Youmans B."/>
            <person name="Ayvaz T."/>
            <person name="Ross M."/>
            <person name="Santibanez J."/>
            <person name="Aqrawi P."/>
            <person name="Gross S."/>
            <person name="Joshi V."/>
            <person name="Fowler G."/>
            <person name="Nazareth L."/>
            <person name="Reid J."/>
            <person name="Worley K."/>
            <person name="Petrosino J."/>
            <person name="Highlander S."/>
            <person name="Gibbs R."/>
        </authorList>
    </citation>
    <scope>NUCLEOTIDE SEQUENCE [LARGE SCALE GENOMIC DNA]</scope>
    <source>
        <strain evidence="8 9">ATCC 9812</strain>
    </source>
</reference>